<accession>A0A816KJM9</accession>
<dbReference type="Proteomes" id="UP000663824">
    <property type="component" value="Unassembled WGS sequence"/>
</dbReference>
<reference evidence="4" key="1">
    <citation type="submission" date="2021-02" db="EMBL/GenBank/DDBJ databases">
        <authorList>
            <person name="Nowell W R."/>
        </authorList>
    </citation>
    <scope>NUCLEOTIDE SEQUENCE</scope>
</reference>
<organism evidence="4 5">
    <name type="scientific">Rotaria magnacalcarata</name>
    <dbReference type="NCBI Taxonomy" id="392030"/>
    <lineage>
        <taxon>Eukaryota</taxon>
        <taxon>Metazoa</taxon>
        <taxon>Spiralia</taxon>
        <taxon>Gnathifera</taxon>
        <taxon>Rotifera</taxon>
        <taxon>Eurotatoria</taxon>
        <taxon>Bdelloidea</taxon>
        <taxon>Philodinida</taxon>
        <taxon>Philodinidae</taxon>
        <taxon>Rotaria</taxon>
    </lineage>
</organism>
<evidence type="ECO:0000256" key="2">
    <source>
        <dbReference type="SAM" id="MobiDB-lite"/>
    </source>
</evidence>
<feature type="domain" description="PLAT" evidence="3">
    <location>
        <begin position="668"/>
        <end position="777"/>
    </location>
</feature>
<feature type="domain" description="PLAT" evidence="3">
    <location>
        <begin position="286"/>
        <end position="396"/>
    </location>
</feature>
<comment type="caution">
    <text evidence="1">Lacks conserved residue(s) required for the propagation of feature annotation.</text>
</comment>
<dbReference type="EMBL" id="CAJNRE010000168">
    <property type="protein sequence ID" value="CAF1923170.1"/>
    <property type="molecule type" value="Genomic_DNA"/>
</dbReference>
<feature type="domain" description="PLAT" evidence="3">
    <location>
        <begin position="404"/>
        <end position="518"/>
    </location>
</feature>
<evidence type="ECO:0000313" key="5">
    <source>
        <dbReference type="Proteomes" id="UP000663824"/>
    </source>
</evidence>
<dbReference type="AlphaFoldDB" id="A0A816KJM9"/>
<name>A0A816KJM9_9BILA</name>
<comment type="caution">
    <text evidence="4">The sequence shown here is derived from an EMBL/GenBank/DDBJ whole genome shotgun (WGS) entry which is preliminary data.</text>
</comment>
<dbReference type="InterPro" id="IPR036392">
    <property type="entry name" value="PLAT/LH2_dom_sf"/>
</dbReference>
<dbReference type="PANTHER" id="PTHR45901:SF3">
    <property type="entry name" value="LIPOXYGENASE HOMOLOGY DOMAIN-CONTAINING PROTEIN 1"/>
    <property type="match status" value="1"/>
</dbReference>
<evidence type="ECO:0000259" key="3">
    <source>
        <dbReference type="PROSITE" id="PS50095"/>
    </source>
</evidence>
<dbReference type="InterPro" id="IPR001024">
    <property type="entry name" value="PLAT/LH2_dom"/>
</dbReference>
<feature type="domain" description="PLAT" evidence="3">
    <location>
        <begin position="161"/>
        <end position="274"/>
    </location>
</feature>
<dbReference type="Gene3D" id="2.40.180.10">
    <property type="entry name" value="Catalase core domain"/>
    <property type="match status" value="1"/>
</dbReference>
<feature type="domain" description="PLAT" evidence="3">
    <location>
        <begin position="19"/>
        <end position="133"/>
    </location>
</feature>
<evidence type="ECO:0000256" key="1">
    <source>
        <dbReference type="PROSITE-ProRule" id="PRU00152"/>
    </source>
</evidence>
<dbReference type="InterPro" id="IPR052970">
    <property type="entry name" value="Inner_ear_hair_cell_LOXHD"/>
</dbReference>
<dbReference type="Gene3D" id="2.60.60.20">
    <property type="entry name" value="PLAT/LH2 domain"/>
    <property type="match status" value="6"/>
</dbReference>
<feature type="compositionally biased region" description="Polar residues" evidence="2">
    <location>
        <begin position="1042"/>
        <end position="1063"/>
    </location>
</feature>
<feature type="domain" description="PLAT" evidence="3">
    <location>
        <begin position="522"/>
        <end position="639"/>
    </location>
</feature>
<protein>
    <recommendedName>
        <fullName evidence="3">PLAT domain-containing protein</fullName>
    </recommendedName>
</protein>
<evidence type="ECO:0000313" key="4">
    <source>
        <dbReference type="EMBL" id="CAF1923170.1"/>
    </source>
</evidence>
<dbReference type="SMART" id="SM00308">
    <property type="entry name" value="LH2"/>
    <property type="match status" value="2"/>
</dbReference>
<gene>
    <name evidence="4" type="ORF">MBJ925_LOCUS2681</name>
</gene>
<sequence>MPWCSSKTTDVIQPQIAKIDYTITIKTGDRENSTTNGPVYINIFGRDNQSTGYILLTNSPNDKSFRQGSIETLQIKAIDIGKPRSIIIRHEDDINGWFLDYVEISVNKFLIRFVANRWLNTKKNDRQLSVELFGSEQSDCNYTLTANNLISLMKFVFIVAAAYTIEVQTGNEQIEPLDSPVYVQLYGATTKTPKLFLEPKTACFARDSCENFDISTNNIGEIRKIVIGHEGNGAVSDWHLKNVKIQTTDEQLKFDVNKWLSRTKYDQKLSIELNRNERRPPSPTIVTYLVKIQTVDTEQTDRIDNIEMSIQGSTGQIDKFPLKDHMKSDLDQFQVEHADIGNIESITIGFNDDNKRQAAWLLESVDIETKETVYHFQAQCWLSNRLGSNSSWITIRPDKNNDYINYSVSIKTGKSNITSNVILCIYGDKKTTKLFPLRTIKNGTKVKFDKDDYFEFDLKDINVGKIEKINIGHDGQGNEQKWLLKSVRIEKNDEHYVFQADRTLSENEGNFIDLLPLEKKQVLYKITTVTNSADESATDSGVFMIIYGDNDRTKQFQLITTEQDPETFFQKGNTDNFEFNLDDVGEIRKINVRLDGKGFHPIWHLDTVRIQKGSEIYKFNADKVLGLSLQEIDLTPTPTEKPSAPPSIKRQSQESILRKIVTPTIKDTVYKVSVRFGTLQQTANDDHDGNLYLIIVGKRGQTKKMPLPVNEKGEIEFKTNDVGKVSKIFLGQDDTRHQVVWHIDNLVIKRGAEITTFNVERSIEANTEIELKPSPIKKSSDIDYEIKTVTGDKTYEGGITFKIRGEFGITTISLSQTVSGEKPFQSKATDEFKYRKNDVGKIKRLIIEYNGTKTDNFWHLKTVQIIKADECYNFHANVRLDYSEQKIVLHPTDQRKEDFVQTELRRLKENLHCESLKMRRPPHKAHEPFVYNDLKPYFDTSNVENAIHEPLEHQAGYYTRVTALRIVEPWEAHGMDYGVNYELLKQRRLRGHSAKRLLPTRNGMMLLPPPSLPFGGQITHINPTKVDRSRSSVSSKSRPTARYSNQQSQTTTNESIDRTQGSTHLPEFPCVTMEKPSEYHRPLTLNDVSNIRSYIRSHSALRANCQKEKDYKRTQDDFYRMQLDSVAGHHPRTRDNMVRVYRSYLGTTPGSRKAVRDLCDQLPLNATKTTVESTV</sequence>
<dbReference type="PANTHER" id="PTHR45901">
    <property type="entry name" value="PROTEIN CBG12474"/>
    <property type="match status" value="1"/>
</dbReference>
<dbReference type="SUPFAM" id="SSF49723">
    <property type="entry name" value="Lipase/lipooxygenase domain (PLAT/LH2 domain)"/>
    <property type="match status" value="7"/>
</dbReference>
<proteinExistence type="predicted"/>
<dbReference type="PROSITE" id="PS50095">
    <property type="entry name" value="PLAT"/>
    <property type="match status" value="6"/>
</dbReference>
<feature type="region of interest" description="Disordered" evidence="2">
    <location>
        <begin position="1017"/>
        <end position="1067"/>
    </location>
</feature>
<dbReference type="Pfam" id="PF01477">
    <property type="entry name" value="PLAT"/>
    <property type="match status" value="5"/>
</dbReference>